<reference evidence="1 2" key="1">
    <citation type="submission" date="2024-01" db="EMBL/GenBank/DDBJ databases">
        <title>A draft genome for a cacao thread blight-causing isolate of Paramarasmius palmivorus.</title>
        <authorList>
            <person name="Baruah I.K."/>
            <person name="Bukari Y."/>
            <person name="Amoako-Attah I."/>
            <person name="Meinhardt L.W."/>
            <person name="Bailey B.A."/>
            <person name="Cohen S.P."/>
        </authorList>
    </citation>
    <scope>NUCLEOTIDE SEQUENCE [LARGE SCALE GENOMIC DNA]</scope>
    <source>
        <strain evidence="1 2">GH-12</strain>
    </source>
</reference>
<gene>
    <name evidence="1" type="ORF">VNI00_013922</name>
</gene>
<sequence>MPGLCYVSAFPILPSVISKTVRVSERAAKCGRTSILRASNVAEAPFTYKLEVLLRRLSQARSGKDCQFCNGVHCDDSSMAPSRTYPPCTNTLFKVLETKKTQFSWMDEGSAGKRFSRMRSQKSRLLRTRLGACAQGTRDVGAILVDLKLGSSTSKNDVSIISAIFGSQEALMLASCWR</sequence>
<name>A0AAW0BX28_9AGAR</name>
<accession>A0AAW0BX28</accession>
<organism evidence="1 2">
    <name type="scientific">Paramarasmius palmivorus</name>
    <dbReference type="NCBI Taxonomy" id="297713"/>
    <lineage>
        <taxon>Eukaryota</taxon>
        <taxon>Fungi</taxon>
        <taxon>Dikarya</taxon>
        <taxon>Basidiomycota</taxon>
        <taxon>Agaricomycotina</taxon>
        <taxon>Agaricomycetes</taxon>
        <taxon>Agaricomycetidae</taxon>
        <taxon>Agaricales</taxon>
        <taxon>Marasmiineae</taxon>
        <taxon>Marasmiaceae</taxon>
        <taxon>Paramarasmius</taxon>
    </lineage>
</organism>
<protein>
    <submittedName>
        <fullName evidence="1">Uncharacterized protein</fullName>
    </submittedName>
</protein>
<evidence type="ECO:0000313" key="2">
    <source>
        <dbReference type="Proteomes" id="UP001383192"/>
    </source>
</evidence>
<proteinExistence type="predicted"/>
<dbReference type="Proteomes" id="UP001383192">
    <property type="component" value="Unassembled WGS sequence"/>
</dbReference>
<comment type="caution">
    <text evidence="1">The sequence shown here is derived from an EMBL/GenBank/DDBJ whole genome shotgun (WGS) entry which is preliminary data.</text>
</comment>
<keyword evidence="2" id="KW-1185">Reference proteome</keyword>
<dbReference type="AlphaFoldDB" id="A0AAW0BX28"/>
<evidence type="ECO:0000313" key="1">
    <source>
        <dbReference type="EMBL" id="KAK7030814.1"/>
    </source>
</evidence>
<dbReference type="EMBL" id="JAYKXP010000074">
    <property type="protein sequence ID" value="KAK7030814.1"/>
    <property type="molecule type" value="Genomic_DNA"/>
</dbReference>